<gene>
    <name evidence="3" type="ORF">CVV64_20945</name>
</gene>
<dbReference type="GO" id="GO:0016887">
    <property type="term" value="F:ATP hydrolysis activity"/>
    <property type="evidence" value="ECO:0007669"/>
    <property type="project" value="InterPro"/>
</dbReference>
<reference evidence="3 4" key="1">
    <citation type="journal article" date="2017" name="ISME J.">
        <title>Potential for microbial H2 and metal transformations associated with novel bacteria and archaea in deep terrestrial subsurface sediments.</title>
        <authorList>
            <person name="Hernsdorf A.W."/>
            <person name="Amano Y."/>
            <person name="Miyakawa K."/>
            <person name="Ise K."/>
            <person name="Suzuki Y."/>
            <person name="Anantharaman K."/>
            <person name="Probst A."/>
            <person name="Burstein D."/>
            <person name="Thomas B.C."/>
            <person name="Banfield J.F."/>
        </authorList>
    </citation>
    <scope>NUCLEOTIDE SEQUENCE [LARGE SCALE GENOMIC DNA]</scope>
    <source>
        <strain evidence="3">HGW-Wallbacteria-1</strain>
    </source>
</reference>
<dbReference type="PANTHER" id="PTHR30486">
    <property type="entry name" value="TWITCHING MOTILITY PROTEIN PILT"/>
    <property type="match status" value="1"/>
</dbReference>
<evidence type="ECO:0000313" key="3">
    <source>
        <dbReference type="EMBL" id="PKK87949.1"/>
    </source>
</evidence>
<dbReference type="AlphaFoldDB" id="A0A2N1PHZ4"/>
<feature type="domain" description="Bacterial type II secretion system protein E" evidence="2">
    <location>
        <begin position="331"/>
        <end position="345"/>
    </location>
</feature>
<accession>A0A2N1PHZ4</accession>
<comment type="caution">
    <text evidence="3">The sequence shown here is derived from an EMBL/GenBank/DDBJ whole genome shotgun (WGS) entry which is preliminary data.</text>
</comment>
<dbReference type="PROSITE" id="PS00662">
    <property type="entry name" value="T2SP_E"/>
    <property type="match status" value="1"/>
</dbReference>
<organism evidence="3 4">
    <name type="scientific">Candidatus Wallbacteria bacterium HGW-Wallbacteria-1</name>
    <dbReference type="NCBI Taxonomy" id="2013854"/>
    <lineage>
        <taxon>Bacteria</taxon>
        <taxon>Candidatus Walliibacteriota</taxon>
    </lineage>
</organism>
<proteinExistence type="inferred from homology"/>
<comment type="similarity">
    <text evidence="1">Belongs to the GSP E family.</text>
</comment>
<dbReference type="Gene3D" id="3.40.50.300">
    <property type="entry name" value="P-loop containing nucleotide triphosphate hydrolases"/>
    <property type="match status" value="1"/>
</dbReference>
<name>A0A2N1PHZ4_9BACT</name>
<dbReference type="PANTHER" id="PTHR30486:SF6">
    <property type="entry name" value="TYPE IV PILUS RETRACTATION ATPASE PILT"/>
    <property type="match status" value="1"/>
</dbReference>
<dbReference type="CDD" id="cd01130">
    <property type="entry name" value="VirB11-like_ATPase"/>
    <property type="match status" value="1"/>
</dbReference>
<dbReference type="Gene3D" id="3.30.450.380">
    <property type="match status" value="1"/>
</dbReference>
<evidence type="ECO:0000313" key="4">
    <source>
        <dbReference type="Proteomes" id="UP000233256"/>
    </source>
</evidence>
<sequence length="457" mass="51061">MGKRVFCDYQRYASLEHLLRQRVSKNWRSDMPGILGLYDTATNVNNLDETTRSEVFNEVIDQINHEFPSTVLQGPSDADRQRIRERVEAQISAALRKRNCRPGVQLEGAIAEELTRRILGLGFLDLLLPPARTDISEITIYSSGLLQIMLKGSVRWESIDLHPGAGEIWRVLDRLIGPQNKTLNETNPSINAKLPATLHNPGGGRIKALHPVIAPPGRNPSINIRLYEQKPVKPDWLLERGMMSSEMMDLLRKAMEGGKRILISGGTRTGKTTLLSALCNFLPSIWRIVKIEDPEEIWVDRPTVQTVEARPQAVGTDVRPYTLADGVDDAMRMSPDYLVIGEVRDGIAAMSLFRALMTGHSGACTFHADSPREAARRLATVMGADAGVKPHEANQMISDAVDLLVQIGIRHEVRRVTAISNIAKDLKNGDVFFEPIYRYIEESSAKEPRWEQVNLPV</sequence>
<dbReference type="Proteomes" id="UP000233256">
    <property type="component" value="Unassembled WGS sequence"/>
</dbReference>
<dbReference type="InterPro" id="IPR001482">
    <property type="entry name" value="T2SS/T4SS_dom"/>
</dbReference>
<dbReference type="InterPro" id="IPR027417">
    <property type="entry name" value="P-loop_NTPase"/>
</dbReference>
<dbReference type="EMBL" id="PGXC01000080">
    <property type="protein sequence ID" value="PKK87949.1"/>
    <property type="molecule type" value="Genomic_DNA"/>
</dbReference>
<protein>
    <submittedName>
        <fullName evidence="3">CpaF family protein</fullName>
    </submittedName>
</protein>
<dbReference type="InterPro" id="IPR050921">
    <property type="entry name" value="T4SS_GSP_E_ATPase"/>
</dbReference>
<evidence type="ECO:0000259" key="2">
    <source>
        <dbReference type="PROSITE" id="PS00662"/>
    </source>
</evidence>
<evidence type="ECO:0000256" key="1">
    <source>
        <dbReference type="ARBA" id="ARBA00006611"/>
    </source>
</evidence>
<dbReference type="SUPFAM" id="SSF52540">
    <property type="entry name" value="P-loop containing nucleoside triphosphate hydrolases"/>
    <property type="match status" value="1"/>
</dbReference>
<dbReference type="Pfam" id="PF00437">
    <property type="entry name" value="T2SSE"/>
    <property type="match status" value="1"/>
</dbReference>